<accession>A0ACD4CXG9</accession>
<evidence type="ECO:0000313" key="2">
    <source>
        <dbReference type="Proteomes" id="UP001061991"/>
    </source>
</evidence>
<proteinExistence type="predicted"/>
<dbReference type="Proteomes" id="UP001061991">
    <property type="component" value="Plasmid p_unnamed2"/>
</dbReference>
<keyword evidence="1" id="KW-0614">Plasmid</keyword>
<geneLocation type="plasmid" evidence="1 2">
    <name>p_unnamed2</name>
</geneLocation>
<sequence length="149" mass="16412">MTVYTHTARFDTGRALTEDEMRRAAPSIFAKAAHVSRSERFQPIPTIEVLRGLMAEGFMPVGAKQSGTRDAGKADFTKHLIRLRRVDDGKVYNVGDTVCEILLKNANDGTSAYDLMAGLFRIRCLNSLVAQTGTIDSVKVRVALLLKAR</sequence>
<reference evidence="1" key="1">
    <citation type="submission" date="2022-09" db="EMBL/GenBank/DDBJ databases">
        <title>Interaction between co-microsymbionts with complementary sets of symbiotic genes in legume-rhizobium systems.</title>
        <authorList>
            <person name="Safronova V."/>
            <person name="Sazanova A."/>
            <person name="Afonin A."/>
            <person name="Chirak E."/>
        </authorList>
    </citation>
    <scope>NUCLEOTIDE SEQUENCE</scope>
    <source>
        <strain evidence="1">A18/3m</strain>
    </source>
</reference>
<organism evidence="1 2">
    <name type="scientific">Phyllobacterium zundukense</name>
    <dbReference type="NCBI Taxonomy" id="1867719"/>
    <lineage>
        <taxon>Bacteria</taxon>
        <taxon>Pseudomonadati</taxon>
        <taxon>Pseudomonadota</taxon>
        <taxon>Alphaproteobacteria</taxon>
        <taxon>Hyphomicrobiales</taxon>
        <taxon>Phyllobacteriaceae</taxon>
        <taxon>Phyllobacterium</taxon>
    </lineage>
</organism>
<evidence type="ECO:0000313" key="1">
    <source>
        <dbReference type="EMBL" id="UXN58246.1"/>
    </source>
</evidence>
<gene>
    <name evidence="1" type="ORF">N8E88_05390</name>
</gene>
<keyword evidence="2" id="KW-1185">Reference proteome</keyword>
<protein>
    <submittedName>
        <fullName evidence="1">DUF945 domain-containing protein</fullName>
    </submittedName>
</protein>
<dbReference type="EMBL" id="CP104971">
    <property type="protein sequence ID" value="UXN58246.1"/>
    <property type="molecule type" value="Genomic_DNA"/>
</dbReference>
<name>A0ACD4CXG9_9HYPH</name>